<evidence type="ECO:0000256" key="9">
    <source>
        <dbReference type="SAM" id="MobiDB-lite"/>
    </source>
</evidence>
<feature type="compositionally biased region" description="Polar residues" evidence="9">
    <location>
        <begin position="82"/>
        <end position="91"/>
    </location>
</feature>
<dbReference type="EMBL" id="CAMXCT020000469">
    <property type="protein sequence ID" value="CAL1132632.1"/>
    <property type="molecule type" value="Genomic_DNA"/>
</dbReference>
<evidence type="ECO:0000256" key="3">
    <source>
        <dbReference type="ARBA" id="ARBA00022670"/>
    </source>
</evidence>
<evidence type="ECO:0000256" key="2">
    <source>
        <dbReference type="ARBA" id="ARBA00009326"/>
    </source>
</evidence>
<keyword evidence="10" id="KW-0812">Transmembrane</keyword>
<evidence type="ECO:0000259" key="11">
    <source>
        <dbReference type="PROSITE" id="PS52048"/>
    </source>
</evidence>
<dbReference type="SUPFAM" id="SSF54001">
    <property type="entry name" value="Cysteine proteinases"/>
    <property type="match status" value="1"/>
</dbReference>
<dbReference type="GO" id="GO:0006511">
    <property type="term" value="P:ubiquitin-dependent protein catabolic process"/>
    <property type="evidence" value="ECO:0007669"/>
    <property type="project" value="UniProtKB-UniRule"/>
</dbReference>
<dbReference type="GO" id="GO:0005737">
    <property type="term" value="C:cytoplasm"/>
    <property type="evidence" value="ECO:0007669"/>
    <property type="project" value="TreeGrafter"/>
</dbReference>
<feature type="compositionally biased region" description="Polar residues" evidence="9">
    <location>
        <begin position="10"/>
        <end position="23"/>
    </location>
</feature>
<feature type="transmembrane region" description="Helical" evidence="10">
    <location>
        <begin position="337"/>
        <end position="358"/>
    </location>
</feature>
<comment type="catalytic activity">
    <reaction evidence="1 7 8">
        <text>Thiol-dependent hydrolysis of ester, thioester, amide, peptide and isopeptide bonds formed by the C-terminal Gly of ubiquitin (a 76-residue protein attached to proteins as an intracellular targeting signal).</text>
        <dbReference type="EC" id="3.4.19.12"/>
    </reaction>
</comment>
<feature type="transmembrane region" description="Helical" evidence="10">
    <location>
        <begin position="440"/>
        <end position="467"/>
    </location>
</feature>
<keyword evidence="14" id="KW-1185">Reference proteome</keyword>
<dbReference type="Gene3D" id="3.40.532.10">
    <property type="entry name" value="Peptidase C12, ubiquitin carboxyl-terminal hydrolase"/>
    <property type="match status" value="1"/>
</dbReference>
<reference evidence="12" key="1">
    <citation type="submission" date="2022-10" db="EMBL/GenBank/DDBJ databases">
        <authorList>
            <person name="Chen Y."/>
            <person name="Dougan E. K."/>
            <person name="Chan C."/>
            <person name="Rhodes N."/>
            <person name="Thang M."/>
        </authorList>
    </citation>
    <scope>NUCLEOTIDE SEQUENCE</scope>
</reference>
<sequence length="845" mass="93524">MLDAFPKDFSSFSSMQPTHTQLSEMTDTRMEAILLKLEESHRQHQVTLLQVLQIVQNLQQGSLSSGAPSRHANPKHSDPSPHVTSSNLTKSSGRHSVKKRSLPTSSASLTPGMPRGIPSMLEMDSAVLRELGALYDSQQIYDTQGSPSIHTLGSADGMAIVPMPRPKHFLSEDDSPNLPNMIQEDRRHLGIPQRNRGSQMHSISKSAQAMILESHSDLSPALAPEEDHPPSSPSSRLITNYPKLLYLLIFFPAFCHIFLVVAFGMLYPAAPIAAVNAFTLASLMLYGLLATTCVFLLGNALRSNDLHLATARLHVFVSDFKLRWNEMSGKEWRKYTVAWCIMLLLFTATQCTETYLAVSEDVTTEIRVFKHVIQVFSIISFTVSSAVVLLSAYLQSHLLIGLDKSLDCWCCQIVEHLNFPRGVETWNAMQALLKCVGRELAISFLAMQFMASIGFMYFLVSGVTMAFRTGIEVAPFLVESLSSLPLPFLLLVSMRVTAHGADLTEKCRAMPAFVNQIPTHILIDLDRQYLVHFIADSSAGFTVRDVKLTREVFLKQVYIFVAMVSGAKGKEGHLSAKDPPNTDLWPFSAPEMRSTPTRMGQSRLSRRICPWLALESNPEVFTEFGQKIGLPRSWSFCDVLGLDDELLELVPPSVACILLFPCSERIYAARRVQDAALRNGKSHMSASVATEPDLFFLKQVIGFGNACGTIACLHAISNCRAWLSLDGPLETFVSSHESSSPELRGEALLRDSTLRASSDLCAASDLAQTVLPEREGPPLDHHFAAFVRSRQNRVIELDGTKRCPIDHGPTSAGHFLYDVAAAVRRHFFEVEPDSTEFSFLALSQV</sequence>
<feature type="active site" description="Proton donor" evidence="7">
    <location>
        <position position="782"/>
    </location>
</feature>
<evidence type="ECO:0000256" key="7">
    <source>
        <dbReference type="PROSITE-ProRule" id="PRU01393"/>
    </source>
</evidence>
<dbReference type="PROSITE" id="PS52048">
    <property type="entry name" value="UCH_DOMAIN"/>
    <property type="match status" value="1"/>
</dbReference>
<keyword evidence="10" id="KW-1133">Transmembrane helix</keyword>
<evidence type="ECO:0000256" key="6">
    <source>
        <dbReference type="ARBA" id="ARBA00022807"/>
    </source>
</evidence>
<evidence type="ECO:0000313" key="14">
    <source>
        <dbReference type="Proteomes" id="UP001152797"/>
    </source>
</evidence>
<comment type="similarity">
    <text evidence="2 7 8">Belongs to the peptidase C12 family.</text>
</comment>
<comment type="caution">
    <text evidence="12">The sequence shown here is derived from an EMBL/GenBank/DDBJ whole genome shotgun (WGS) entry which is preliminary data.</text>
</comment>
<feature type="region of interest" description="Disordered" evidence="9">
    <location>
        <begin position="62"/>
        <end position="115"/>
    </location>
</feature>
<feature type="transmembrane region" description="Helical" evidence="10">
    <location>
        <begin position="373"/>
        <end position="394"/>
    </location>
</feature>
<dbReference type="InterPro" id="IPR038765">
    <property type="entry name" value="Papain-like_cys_pep_sf"/>
</dbReference>
<evidence type="ECO:0000256" key="4">
    <source>
        <dbReference type="ARBA" id="ARBA00022786"/>
    </source>
</evidence>
<keyword evidence="10" id="KW-0472">Membrane</keyword>
<dbReference type="AlphaFoldDB" id="A0A9P1BU13"/>
<feature type="active site" description="Nucleophile" evidence="7">
    <location>
        <position position="707"/>
    </location>
</feature>
<dbReference type="OrthoDB" id="427186at2759"/>
<dbReference type="EC" id="3.4.19.12" evidence="8"/>
<keyword evidence="4 7" id="KW-0833">Ubl conjugation pathway</keyword>
<dbReference type="Proteomes" id="UP001152797">
    <property type="component" value="Unassembled WGS sequence"/>
</dbReference>
<dbReference type="GO" id="GO:0004843">
    <property type="term" value="F:cysteine-type deubiquitinase activity"/>
    <property type="evidence" value="ECO:0007669"/>
    <property type="project" value="UniProtKB-UniRule"/>
</dbReference>
<keyword evidence="3 7" id="KW-0645">Protease</keyword>
<feature type="site" description="Important for enzyme activity" evidence="7">
    <location>
        <position position="798"/>
    </location>
</feature>
<protein>
    <recommendedName>
        <fullName evidence="8">Ubiquitin carboxyl-terminal hydrolase</fullName>
        <ecNumber evidence="8">3.4.19.12</ecNumber>
    </recommendedName>
</protein>
<dbReference type="Pfam" id="PF01088">
    <property type="entry name" value="Peptidase_C12"/>
    <property type="match status" value="1"/>
</dbReference>
<feature type="domain" description="UCH catalytic" evidence="11">
    <location>
        <begin position="610"/>
        <end position="844"/>
    </location>
</feature>
<evidence type="ECO:0000256" key="10">
    <source>
        <dbReference type="SAM" id="Phobius"/>
    </source>
</evidence>
<dbReference type="InterPro" id="IPR036959">
    <property type="entry name" value="Peptidase_C12_UCH_sf"/>
</dbReference>
<keyword evidence="6 7" id="KW-0788">Thiol protease</keyword>
<dbReference type="EMBL" id="CAMXCT030000469">
    <property type="protein sequence ID" value="CAL4766569.1"/>
    <property type="molecule type" value="Genomic_DNA"/>
</dbReference>
<keyword evidence="5 7" id="KW-0378">Hydrolase</keyword>
<dbReference type="PANTHER" id="PTHR10589:SF17">
    <property type="entry name" value="UBIQUITIN CARBOXYL-TERMINAL HYDROLASE"/>
    <property type="match status" value="1"/>
</dbReference>
<evidence type="ECO:0000256" key="5">
    <source>
        <dbReference type="ARBA" id="ARBA00022801"/>
    </source>
</evidence>
<reference evidence="13" key="2">
    <citation type="submission" date="2024-04" db="EMBL/GenBank/DDBJ databases">
        <authorList>
            <person name="Chen Y."/>
            <person name="Shah S."/>
            <person name="Dougan E. K."/>
            <person name="Thang M."/>
            <person name="Chan C."/>
        </authorList>
    </citation>
    <scope>NUCLEOTIDE SEQUENCE [LARGE SCALE GENOMIC DNA]</scope>
</reference>
<dbReference type="GO" id="GO:0016579">
    <property type="term" value="P:protein deubiquitination"/>
    <property type="evidence" value="ECO:0007669"/>
    <property type="project" value="TreeGrafter"/>
</dbReference>
<feature type="region of interest" description="Disordered" evidence="9">
    <location>
        <begin position="1"/>
        <end position="23"/>
    </location>
</feature>
<dbReference type="EMBL" id="CAMXCT010000469">
    <property type="protein sequence ID" value="CAI3979257.1"/>
    <property type="molecule type" value="Genomic_DNA"/>
</dbReference>
<gene>
    <name evidence="12" type="ORF">C1SCF055_LOCUS7223</name>
</gene>
<feature type="site" description="Transition state stabilizer" evidence="7">
    <location>
        <position position="699"/>
    </location>
</feature>
<evidence type="ECO:0000313" key="12">
    <source>
        <dbReference type="EMBL" id="CAI3979257.1"/>
    </source>
</evidence>
<evidence type="ECO:0000313" key="13">
    <source>
        <dbReference type="EMBL" id="CAL1132632.1"/>
    </source>
</evidence>
<dbReference type="PRINTS" id="PR00707">
    <property type="entry name" value="UBCTHYDRLASE"/>
</dbReference>
<feature type="compositionally biased region" description="Basic residues" evidence="9">
    <location>
        <begin position="92"/>
        <end position="101"/>
    </location>
</feature>
<accession>A0A9P1BU13</accession>
<evidence type="ECO:0000256" key="1">
    <source>
        <dbReference type="ARBA" id="ARBA00000707"/>
    </source>
</evidence>
<organism evidence="12">
    <name type="scientific">Cladocopium goreaui</name>
    <dbReference type="NCBI Taxonomy" id="2562237"/>
    <lineage>
        <taxon>Eukaryota</taxon>
        <taxon>Sar</taxon>
        <taxon>Alveolata</taxon>
        <taxon>Dinophyceae</taxon>
        <taxon>Suessiales</taxon>
        <taxon>Symbiodiniaceae</taxon>
        <taxon>Cladocopium</taxon>
    </lineage>
</organism>
<dbReference type="PANTHER" id="PTHR10589">
    <property type="entry name" value="UBIQUITIN CARBOXYL-TERMINAL HYDROLASE"/>
    <property type="match status" value="1"/>
</dbReference>
<evidence type="ECO:0000256" key="8">
    <source>
        <dbReference type="RuleBase" id="RU361215"/>
    </source>
</evidence>
<feature type="transmembrane region" description="Helical" evidence="10">
    <location>
        <begin position="244"/>
        <end position="267"/>
    </location>
</feature>
<feature type="transmembrane region" description="Helical" evidence="10">
    <location>
        <begin position="273"/>
        <end position="297"/>
    </location>
</feature>
<proteinExistence type="inferred from homology"/>
<dbReference type="InterPro" id="IPR001578">
    <property type="entry name" value="Peptidase_C12_UCH"/>
</dbReference>
<name>A0A9P1BU13_9DINO</name>